<name>A0A2A5T2M2_9GAMM</name>
<dbReference type="EMBL" id="NBYY01000022">
    <property type="protein sequence ID" value="PCS22391.1"/>
    <property type="molecule type" value="Genomic_DNA"/>
</dbReference>
<dbReference type="Proteomes" id="UP000219020">
    <property type="component" value="Unassembled WGS sequence"/>
</dbReference>
<dbReference type="AlphaFoldDB" id="A0A2A5T2M2"/>
<protein>
    <submittedName>
        <fullName evidence="1">Mobile element protein</fullName>
    </submittedName>
</protein>
<keyword evidence="2" id="KW-1185">Reference proteome</keyword>
<organism evidence="1 2">
    <name type="scientific">Candidatus Enterovibrio escicola</name>
    <dbReference type="NCBI Taxonomy" id="1927127"/>
    <lineage>
        <taxon>Bacteria</taxon>
        <taxon>Pseudomonadati</taxon>
        <taxon>Pseudomonadota</taxon>
        <taxon>Gammaproteobacteria</taxon>
        <taxon>Vibrionales</taxon>
        <taxon>Vibrionaceae</taxon>
        <taxon>Enterovibrio</taxon>
    </lineage>
</organism>
<evidence type="ECO:0000313" key="2">
    <source>
        <dbReference type="Proteomes" id="UP000219020"/>
    </source>
</evidence>
<reference evidence="2" key="1">
    <citation type="submission" date="2017-04" db="EMBL/GenBank/DDBJ databases">
        <title>Genome evolution of the luminous symbionts of deep sea anglerfish.</title>
        <authorList>
            <person name="Hendry T.A."/>
        </authorList>
    </citation>
    <scope>NUCLEOTIDE SEQUENCE [LARGE SCALE GENOMIC DNA]</scope>
</reference>
<sequence length="66" mass="7917">MFIRLSYRFVTIYAFLDIRFLKVPRSEKKERWRGYMVSNYTLVSMIQGSIILVRVTTANVDDRRPV</sequence>
<gene>
    <name evidence="1" type="ORF">BTN49_2120</name>
</gene>
<evidence type="ECO:0000313" key="1">
    <source>
        <dbReference type="EMBL" id="PCS22391.1"/>
    </source>
</evidence>
<proteinExistence type="predicted"/>
<accession>A0A2A5T2M2</accession>
<comment type="caution">
    <text evidence="1">The sequence shown here is derived from an EMBL/GenBank/DDBJ whole genome shotgun (WGS) entry which is preliminary data.</text>
</comment>